<evidence type="ECO:0000313" key="7">
    <source>
        <dbReference type="Proteomes" id="UP000298416"/>
    </source>
</evidence>
<dbReference type="SUPFAM" id="SSF52279">
    <property type="entry name" value="Beta-D-glucan exohydrolase, C-terminal domain"/>
    <property type="match status" value="1"/>
</dbReference>
<dbReference type="PANTHER" id="PTHR42721:SF19">
    <property type="entry name" value="FIBRONECTIN TYPE III-LIKE DOMAIN-CONTAINING PROTEIN"/>
    <property type="match status" value="1"/>
</dbReference>
<dbReference type="InterPro" id="IPR044993">
    <property type="entry name" value="BXL"/>
</dbReference>
<dbReference type="EMBL" id="PNBA02000001">
    <property type="protein sequence ID" value="KAG6438176.1"/>
    <property type="molecule type" value="Genomic_DNA"/>
</dbReference>
<reference evidence="6" key="1">
    <citation type="submission" date="2018-01" db="EMBL/GenBank/DDBJ databases">
        <authorList>
            <person name="Mao J.F."/>
        </authorList>
    </citation>
    <scope>NUCLEOTIDE SEQUENCE</scope>
    <source>
        <strain evidence="6">Huo1</strain>
        <tissue evidence="6">Leaf</tissue>
    </source>
</reference>
<evidence type="ECO:0008006" key="8">
    <source>
        <dbReference type="Google" id="ProtNLM"/>
    </source>
</evidence>
<evidence type="ECO:0000256" key="3">
    <source>
        <dbReference type="ARBA" id="ARBA00023295"/>
    </source>
</evidence>
<keyword evidence="2" id="KW-0378">Hydrolase</keyword>
<sequence>MNKVPPFSCGSGSCPFCDEGLPVRERARDLISRLTLHEKLTQLINKAPAISRLGVPYYQRWLWGVAVAEPWGRQERYQLPSGHTHRLLIRRPSLVSDCKGIRVGGGGLETPCSLKDDHLLVSACCKHFTAYDLESWKGYERFTFNANVIVTKQDMADTYRPPFKGCIKEGKASGLMCAYNLVNGVPNCVDYDLLTKTARGEWGFDGYITSDCDAVLLHFDKQHYAKSDEEAVADALKAGLDVSCGTYLRNHIKSAILKGIVSESDIDIDIDIDNVVLVKGLNQKHETEYKDREDLVLPGEQESLIMSVAKVAKKPVVLVLLCGGPVDVSFAKNEPKIGSILWAGYPGQAGGRAIAEIIFGDYNPGGRLTMTWYPQEFVKIPMIDMRMRADTYRLYRGKKTVKTDVKEKVLVKFSVNPCEHFSSANEDGEMVIESGDASLVVGDEEEHPIRINM</sequence>
<dbReference type="Pfam" id="PF00933">
    <property type="entry name" value="Glyco_hydro_3"/>
    <property type="match status" value="1"/>
</dbReference>
<evidence type="ECO:0000313" key="6">
    <source>
        <dbReference type="EMBL" id="KAG6438176.1"/>
    </source>
</evidence>
<proteinExistence type="predicted"/>
<dbReference type="Gene3D" id="3.40.50.1700">
    <property type="entry name" value="Glycoside hydrolase family 3 C-terminal domain"/>
    <property type="match status" value="1"/>
</dbReference>
<evidence type="ECO:0000259" key="5">
    <source>
        <dbReference type="Pfam" id="PF01915"/>
    </source>
</evidence>
<dbReference type="Pfam" id="PF01915">
    <property type="entry name" value="Glyco_hydro_3_C"/>
    <property type="match status" value="1"/>
</dbReference>
<keyword evidence="1" id="KW-0732">Signal</keyword>
<dbReference type="GO" id="GO:0045493">
    <property type="term" value="P:xylan catabolic process"/>
    <property type="evidence" value="ECO:0007669"/>
    <property type="project" value="InterPro"/>
</dbReference>
<dbReference type="InterPro" id="IPR036881">
    <property type="entry name" value="Glyco_hydro_3_C_sf"/>
</dbReference>
<dbReference type="AlphaFoldDB" id="A0A8X9AE81"/>
<dbReference type="GO" id="GO:0009505">
    <property type="term" value="C:plant-type cell wall"/>
    <property type="evidence" value="ECO:0007669"/>
    <property type="project" value="TreeGrafter"/>
</dbReference>
<dbReference type="Proteomes" id="UP000298416">
    <property type="component" value="Unassembled WGS sequence"/>
</dbReference>
<accession>A0A8X9AE81</accession>
<keyword evidence="7" id="KW-1185">Reference proteome</keyword>
<feature type="domain" description="Glycoside hydrolase family 3 N-terminal" evidence="4">
    <location>
        <begin position="121"/>
        <end position="268"/>
    </location>
</feature>
<gene>
    <name evidence="6" type="ORF">SASPL_103113</name>
</gene>
<dbReference type="GO" id="GO:0031222">
    <property type="term" value="P:arabinan catabolic process"/>
    <property type="evidence" value="ECO:0007669"/>
    <property type="project" value="TreeGrafter"/>
</dbReference>
<dbReference type="InterPro" id="IPR036962">
    <property type="entry name" value="Glyco_hydro_3_N_sf"/>
</dbReference>
<name>A0A8X9AE81_SALSN</name>
<protein>
    <recommendedName>
        <fullName evidence="8">Beta-D-xylosidase 4</fullName>
    </recommendedName>
</protein>
<dbReference type="InterPro" id="IPR002772">
    <property type="entry name" value="Glyco_hydro_3_C"/>
</dbReference>
<reference evidence="6" key="2">
    <citation type="submission" date="2020-08" db="EMBL/GenBank/DDBJ databases">
        <title>Plant Genome Project.</title>
        <authorList>
            <person name="Zhang R.-G."/>
        </authorList>
    </citation>
    <scope>NUCLEOTIDE SEQUENCE</scope>
    <source>
        <strain evidence="6">Huo1</strain>
        <tissue evidence="6">Leaf</tissue>
    </source>
</reference>
<evidence type="ECO:0000256" key="1">
    <source>
        <dbReference type="ARBA" id="ARBA00022729"/>
    </source>
</evidence>
<feature type="domain" description="Glycoside hydrolase family 3 C-terminal" evidence="5">
    <location>
        <begin position="270"/>
        <end position="376"/>
    </location>
</feature>
<dbReference type="GO" id="GO:0046556">
    <property type="term" value="F:alpha-L-arabinofuranosidase activity"/>
    <property type="evidence" value="ECO:0007669"/>
    <property type="project" value="TreeGrafter"/>
</dbReference>
<dbReference type="GO" id="GO:0009044">
    <property type="term" value="F:xylan 1,4-beta-xylosidase activity"/>
    <property type="evidence" value="ECO:0007669"/>
    <property type="project" value="InterPro"/>
</dbReference>
<comment type="caution">
    <text evidence="6">The sequence shown here is derived from an EMBL/GenBank/DDBJ whole genome shotgun (WGS) entry which is preliminary data.</text>
</comment>
<evidence type="ECO:0000256" key="2">
    <source>
        <dbReference type="ARBA" id="ARBA00022801"/>
    </source>
</evidence>
<dbReference type="InterPro" id="IPR001764">
    <property type="entry name" value="Glyco_hydro_3_N"/>
</dbReference>
<dbReference type="SUPFAM" id="SSF51445">
    <property type="entry name" value="(Trans)glycosidases"/>
    <property type="match status" value="1"/>
</dbReference>
<evidence type="ECO:0000259" key="4">
    <source>
        <dbReference type="Pfam" id="PF00933"/>
    </source>
</evidence>
<dbReference type="PANTHER" id="PTHR42721">
    <property type="entry name" value="SUGAR HYDROLASE-RELATED"/>
    <property type="match status" value="1"/>
</dbReference>
<organism evidence="6">
    <name type="scientific">Salvia splendens</name>
    <name type="common">Scarlet sage</name>
    <dbReference type="NCBI Taxonomy" id="180675"/>
    <lineage>
        <taxon>Eukaryota</taxon>
        <taxon>Viridiplantae</taxon>
        <taxon>Streptophyta</taxon>
        <taxon>Embryophyta</taxon>
        <taxon>Tracheophyta</taxon>
        <taxon>Spermatophyta</taxon>
        <taxon>Magnoliopsida</taxon>
        <taxon>eudicotyledons</taxon>
        <taxon>Gunneridae</taxon>
        <taxon>Pentapetalae</taxon>
        <taxon>asterids</taxon>
        <taxon>lamiids</taxon>
        <taxon>Lamiales</taxon>
        <taxon>Lamiaceae</taxon>
        <taxon>Nepetoideae</taxon>
        <taxon>Mentheae</taxon>
        <taxon>Salviinae</taxon>
        <taxon>Salvia</taxon>
        <taxon>Salvia subgen. Calosphace</taxon>
        <taxon>core Calosphace</taxon>
    </lineage>
</organism>
<dbReference type="Gene3D" id="3.20.20.300">
    <property type="entry name" value="Glycoside hydrolase, family 3, N-terminal domain"/>
    <property type="match status" value="2"/>
</dbReference>
<dbReference type="InterPro" id="IPR017853">
    <property type="entry name" value="GH"/>
</dbReference>
<keyword evidence="3" id="KW-0326">Glycosidase</keyword>